<dbReference type="PROSITE" id="PS50006">
    <property type="entry name" value="FHA_DOMAIN"/>
    <property type="match status" value="1"/>
</dbReference>
<feature type="compositionally biased region" description="Basic residues" evidence="1">
    <location>
        <begin position="109"/>
        <end position="121"/>
    </location>
</feature>
<feature type="compositionally biased region" description="Basic and acidic residues" evidence="1">
    <location>
        <begin position="1"/>
        <end position="10"/>
    </location>
</feature>
<dbReference type="SMART" id="SM00240">
    <property type="entry name" value="FHA"/>
    <property type="match status" value="1"/>
</dbReference>
<dbReference type="PANTHER" id="PTHR23308">
    <property type="entry name" value="NUCLEAR INHIBITOR OF PROTEIN PHOSPHATASE-1"/>
    <property type="match status" value="1"/>
</dbReference>
<protein>
    <recommendedName>
        <fullName evidence="2">FHA domain-containing protein</fullName>
    </recommendedName>
</protein>
<feature type="compositionally biased region" description="Basic residues" evidence="1">
    <location>
        <begin position="84"/>
        <end position="99"/>
    </location>
</feature>
<feature type="compositionally biased region" description="Basic and acidic residues" evidence="1">
    <location>
        <begin position="43"/>
        <end position="73"/>
    </location>
</feature>
<comment type="caution">
    <text evidence="3">The sequence shown here is derived from an EMBL/GenBank/DDBJ whole genome shotgun (WGS) entry which is preliminary data.</text>
</comment>
<feature type="domain" description="FHA" evidence="2">
    <location>
        <begin position="233"/>
        <end position="296"/>
    </location>
</feature>
<dbReference type="InterPro" id="IPR008984">
    <property type="entry name" value="SMAD_FHA_dom_sf"/>
</dbReference>
<dbReference type="AlphaFoldDB" id="A0A5N6KTA3"/>
<organism evidence="3 4">
    <name type="scientific">Carpinus fangiana</name>
    <dbReference type="NCBI Taxonomy" id="176857"/>
    <lineage>
        <taxon>Eukaryota</taxon>
        <taxon>Viridiplantae</taxon>
        <taxon>Streptophyta</taxon>
        <taxon>Embryophyta</taxon>
        <taxon>Tracheophyta</taxon>
        <taxon>Spermatophyta</taxon>
        <taxon>Magnoliopsida</taxon>
        <taxon>eudicotyledons</taxon>
        <taxon>Gunneridae</taxon>
        <taxon>Pentapetalae</taxon>
        <taxon>rosids</taxon>
        <taxon>fabids</taxon>
        <taxon>Fagales</taxon>
        <taxon>Betulaceae</taxon>
        <taxon>Carpinus</taxon>
    </lineage>
</organism>
<evidence type="ECO:0000313" key="4">
    <source>
        <dbReference type="Proteomes" id="UP000327013"/>
    </source>
</evidence>
<dbReference type="Proteomes" id="UP000327013">
    <property type="component" value="Unassembled WGS sequence"/>
</dbReference>
<feature type="compositionally biased region" description="Basic residues" evidence="1">
    <location>
        <begin position="11"/>
        <end position="29"/>
    </location>
</feature>
<keyword evidence="4" id="KW-1185">Reference proteome</keyword>
<dbReference type="InterPro" id="IPR050923">
    <property type="entry name" value="Cell_Proc_Reg/RNA_Proc"/>
</dbReference>
<dbReference type="EMBL" id="VIBQ01000012">
    <property type="protein sequence ID" value="KAB8343197.1"/>
    <property type="molecule type" value="Genomic_DNA"/>
</dbReference>
<accession>A0A5N6KTA3</accession>
<reference evidence="3 4" key="1">
    <citation type="submission" date="2019-06" db="EMBL/GenBank/DDBJ databases">
        <title>A chromosomal-level reference genome of Carpinus fangiana (Coryloideae, Betulaceae).</title>
        <authorList>
            <person name="Yang X."/>
            <person name="Wang Z."/>
            <person name="Zhang L."/>
            <person name="Hao G."/>
            <person name="Liu J."/>
            <person name="Yang Y."/>
        </authorList>
    </citation>
    <scope>NUCLEOTIDE SEQUENCE [LARGE SCALE GENOMIC DNA]</scope>
    <source>
        <strain evidence="3">Cfa_2016G</strain>
        <tissue evidence="3">Leaf</tissue>
    </source>
</reference>
<dbReference type="Gene3D" id="2.60.200.20">
    <property type="match status" value="1"/>
</dbReference>
<dbReference type="Pfam" id="PF00498">
    <property type="entry name" value="FHA"/>
    <property type="match status" value="1"/>
</dbReference>
<dbReference type="InterPro" id="IPR000253">
    <property type="entry name" value="FHA_dom"/>
</dbReference>
<dbReference type="OrthoDB" id="444265at2759"/>
<name>A0A5N6KTA3_9ROSI</name>
<dbReference type="SUPFAM" id="SSF49879">
    <property type="entry name" value="SMAD/FHA domain"/>
    <property type="match status" value="1"/>
</dbReference>
<proteinExistence type="predicted"/>
<sequence length="328" mass="37281">MTENTSELRRSRSRSGQRSRSHQHRRRRSHSGERHERRRHRDRSGSRDHSHRAKASDRDRSPWRARRDEREDNNNNNNNNNHSGSRHHANERRRSRSRRRDTDPNDTSRRHHRTHHSPRRSRSPERPSPPARARNPLPSQTQALAAANGDPTAALAPAPEKQKPNFKPTGLLAAATNTVTLGAGPAAQHIVLKYHEPPEARKPPAAQPWALYVFKGAQREPLATLRLGARSCWLFGREAAVADVPTEHPSCSLQHAVLQFRHVVRRDEFGEQRGRVGLYVLDLESSNGTWLNGERVAAARYVGLRGGDVLRFGESEREYVLVRPEKGG</sequence>
<evidence type="ECO:0000313" key="3">
    <source>
        <dbReference type="EMBL" id="KAB8343197.1"/>
    </source>
</evidence>
<evidence type="ECO:0000256" key="1">
    <source>
        <dbReference type="SAM" id="MobiDB-lite"/>
    </source>
</evidence>
<evidence type="ECO:0000259" key="2">
    <source>
        <dbReference type="PROSITE" id="PS50006"/>
    </source>
</evidence>
<gene>
    <name evidence="3" type="ORF">FH972_022787</name>
</gene>
<feature type="region of interest" description="Disordered" evidence="1">
    <location>
        <begin position="1"/>
        <end position="168"/>
    </location>
</feature>